<dbReference type="RefSeq" id="WP_211428973.1">
    <property type="nucleotide sequence ID" value="NZ_CP072648.1"/>
</dbReference>
<sequence>MSDSSSADYGIDAIREALERLYPGAEPIHFGTIMRYSLGGPDPLDGISFYERATPLPHWHCISFGMSELYAKTPGSDPNLSGWGFEFTFRLARAAGDTNLPTWVIPFLNNLARYVFNSGNPFRPGHHMDLRDPLTPDVPTTLLSAIAFVDDPELAPIETPNGRLHFLQIVGLTRDELQAVKRWNTRGVLGLLEERCPLWITDLERASITDQADVVARIRDGIAAEGSSLQGEYVEVARWRLADPPRREVEIELDADGLRDFAELFPARLKFDREFLIWGAKQTLVFRPATTAGFQDAGSGVLVLDITPDLIDQLAQALRPTPATHRFNIGGEVVVTVVPTEDAG</sequence>
<dbReference type="EMBL" id="CP072648">
    <property type="protein sequence ID" value="QUW03082.1"/>
    <property type="molecule type" value="Genomic_DNA"/>
</dbReference>
<proteinExistence type="predicted"/>
<dbReference type="InterPro" id="IPR020941">
    <property type="entry name" value="SUFU-like_domain"/>
</dbReference>
<dbReference type="Proteomes" id="UP000676506">
    <property type="component" value="Chromosome 1"/>
</dbReference>
<dbReference type="InterPro" id="IPR037181">
    <property type="entry name" value="SUFU_N"/>
</dbReference>
<feature type="domain" description="Suppressor of fused-like" evidence="1">
    <location>
        <begin position="40"/>
        <end position="205"/>
    </location>
</feature>
<evidence type="ECO:0000313" key="3">
    <source>
        <dbReference type="Proteomes" id="UP000676506"/>
    </source>
</evidence>
<dbReference type="PANTHER" id="PTHR10928:SF2">
    <property type="entry name" value="SUPPRESSOR OF FUSED HOMOLOG"/>
    <property type="match status" value="1"/>
</dbReference>
<evidence type="ECO:0000313" key="2">
    <source>
        <dbReference type="EMBL" id="QUW03082.1"/>
    </source>
</evidence>
<reference evidence="2 3" key="1">
    <citation type="submission" date="2021-03" db="EMBL/GenBank/DDBJ databases">
        <title>Genomic and phenotypic characterization of Chloracidobacterium isolates provides evidence for multiple species.</title>
        <authorList>
            <person name="Saini M.K."/>
            <person name="Costas A.M.G."/>
            <person name="Tank M."/>
            <person name="Bryant D.A."/>
        </authorList>
    </citation>
    <scope>NUCLEOTIDE SEQUENCE [LARGE SCALE GENOMIC DNA]</scope>
    <source>
        <strain evidence="2 3">BV2-C</strain>
    </source>
</reference>
<accession>A0ABX8B814</accession>
<dbReference type="Pfam" id="PF05076">
    <property type="entry name" value="SUFU"/>
    <property type="match status" value="1"/>
</dbReference>
<organism evidence="2 3">
    <name type="scientific">Chloracidobacterium validum</name>
    <dbReference type="NCBI Taxonomy" id="2821543"/>
    <lineage>
        <taxon>Bacteria</taxon>
        <taxon>Pseudomonadati</taxon>
        <taxon>Acidobacteriota</taxon>
        <taxon>Terriglobia</taxon>
        <taxon>Terriglobales</taxon>
        <taxon>Acidobacteriaceae</taxon>
        <taxon>Chloracidobacterium</taxon>
    </lineage>
</organism>
<protein>
    <submittedName>
        <fullName evidence="2">Suppressor of fused domain protein</fullName>
    </submittedName>
</protein>
<name>A0ABX8B814_9BACT</name>
<dbReference type="InterPro" id="IPR007768">
    <property type="entry name" value="Suppressor_of_fused"/>
</dbReference>
<keyword evidence="3" id="KW-1185">Reference proteome</keyword>
<dbReference type="SUPFAM" id="SSF103359">
    <property type="entry name" value="Suppressor of Fused, N-terminal domain"/>
    <property type="match status" value="1"/>
</dbReference>
<dbReference type="PANTHER" id="PTHR10928">
    <property type="entry name" value="SUPPRESSOR OF FUSED"/>
    <property type="match status" value="1"/>
</dbReference>
<gene>
    <name evidence="2" type="ORF">J8C06_01155</name>
</gene>
<evidence type="ECO:0000259" key="1">
    <source>
        <dbReference type="Pfam" id="PF05076"/>
    </source>
</evidence>